<reference evidence="2 3" key="1">
    <citation type="submission" date="2014-09" db="EMBL/GenBank/DDBJ databases">
        <title>Genome sequence of Pseudomonas lutea strain DSM 17257T.</title>
        <authorList>
            <person name="Kwak Y."/>
            <person name="Shin J.-H."/>
        </authorList>
    </citation>
    <scope>NUCLEOTIDE SEQUENCE [LARGE SCALE GENOMIC DNA]</scope>
    <source>
        <strain evidence="2 3">DSM 17257</strain>
    </source>
</reference>
<evidence type="ECO:0000313" key="3">
    <source>
        <dbReference type="Proteomes" id="UP000029719"/>
    </source>
</evidence>
<dbReference type="Proteomes" id="UP000029719">
    <property type="component" value="Unassembled WGS sequence"/>
</dbReference>
<comment type="caution">
    <text evidence="2">The sequence shown here is derived from an EMBL/GenBank/DDBJ whole genome shotgun (WGS) entry which is preliminary data.</text>
</comment>
<organism evidence="2 3">
    <name type="scientific">Pseudomonas lutea</name>
    <dbReference type="NCBI Taxonomy" id="243924"/>
    <lineage>
        <taxon>Bacteria</taxon>
        <taxon>Pseudomonadati</taxon>
        <taxon>Pseudomonadota</taxon>
        <taxon>Gammaproteobacteria</taxon>
        <taxon>Pseudomonadales</taxon>
        <taxon>Pseudomonadaceae</taxon>
        <taxon>Pseudomonas</taxon>
    </lineage>
</organism>
<dbReference type="AlphaFoldDB" id="A0A9X0EI89"/>
<sequence>MDSCVSDTAFAGKRAPTVDSRNTGDLRRTRNRLIRCNTGQPSAYAEPVDPGNTGDLFGVRKTG</sequence>
<gene>
    <name evidence="2" type="ORF">LT42_10935</name>
</gene>
<proteinExistence type="predicted"/>
<evidence type="ECO:0000313" key="2">
    <source>
        <dbReference type="EMBL" id="KGF66370.1"/>
    </source>
</evidence>
<accession>A0A9X0EI89</accession>
<dbReference type="EMBL" id="JRMB01000001">
    <property type="protein sequence ID" value="KGF66370.1"/>
    <property type="molecule type" value="Genomic_DNA"/>
</dbReference>
<evidence type="ECO:0000256" key="1">
    <source>
        <dbReference type="SAM" id="MobiDB-lite"/>
    </source>
</evidence>
<feature type="region of interest" description="Disordered" evidence="1">
    <location>
        <begin position="1"/>
        <end position="26"/>
    </location>
</feature>
<protein>
    <submittedName>
        <fullName evidence="2">Uncharacterized protein</fullName>
    </submittedName>
</protein>
<name>A0A9X0EI89_9PSED</name>